<comment type="similarity">
    <text evidence="2">Belongs to the rad17/RAD24 family.</text>
</comment>
<dbReference type="Proteomes" id="UP000261600">
    <property type="component" value="Unplaced"/>
</dbReference>
<feature type="compositionally biased region" description="Basic and acidic residues" evidence="8">
    <location>
        <begin position="61"/>
        <end position="77"/>
    </location>
</feature>
<dbReference type="Ensembl" id="ENSMALT00000010596.1">
    <property type="protein sequence ID" value="ENSMALP00000010375.1"/>
    <property type="gene ID" value="ENSMALG00000007384.1"/>
</dbReference>
<dbReference type="PANTHER" id="PTHR12172">
    <property type="entry name" value="CELL CYCLE CHECKPOINT PROTEIN RAD17"/>
    <property type="match status" value="1"/>
</dbReference>
<dbReference type="Pfam" id="PF03215">
    <property type="entry name" value="Rad17"/>
    <property type="match status" value="1"/>
</dbReference>
<feature type="region of interest" description="Disordered" evidence="8">
    <location>
        <begin position="24"/>
        <end position="77"/>
    </location>
</feature>
<dbReference type="PANTHER" id="PTHR12172:SF0">
    <property type="entry name" value="CELL CYCLE CHECKPOINT PROTEIN RAD17"/>
    <property type="match status" value="1"/>
</dbReference>
<proteinExistence type="inferred from homology"/>
<keyword evidence="6" id="KW-0539">Nucleus</keyword>
<evidence type="ECO:0000256" key="1">
    <source>
        <dbReference type="ARBA" id="ARBA00004123"/>
    </source>
</evidence>
<feature type="domain" description="AAA+ ATPase" evidence="9">
    <location>
        <begin position="114"/>
        <end position="267"/>
    </location>
</feature>
<dbReference type="GO" id="GO:0000077">
    <property type="term" value="P:DNA damage checkpoint signaling"/>
    <property type="evidence" value="ECO:0007669"/>
    <property type="project" value="InterPro"/>
</dbReference>
<accession>A0A3Q3J1M4</accession>
<evidence type="ECO:0000256" key="8">
    <source>
        <dbReference type="SAM" id="MobiDB-lite"/>
    </source>
</evidence>
<feature type="region of interest" description="Disordered" evidence="8">
    <location>
        <begin position="583"/>
        <end position="619"/>
    </location>
</feature>
<dbReference type="GO" id="GO:0003682">
    <property type="term" value="F:chromatin binding"/>
    <property type="evidence" value="ECO:0007669"/>
    <property type="project" value="TreeGrafter"/>
</dbReference>
<keyword evidence="3" id="KW-0547">Nucleotide-binding</keyword>
<dbReference type="NCBIfam" id="TIGR00602">
    <property type="entry name" value="rad24"/>
    <property type="match status" value="1"/>
</dbReference>
<dbReference type="GO" id="GO:0005634">
    <property type="term" value="C:nucleus"/>
    <property type="evidence" value="ECO:0007669"/>
    <property type="project" value="UniProtKB-SubCell"/>
</dbReference>
<evidence type="ECO:0000256" key="2">
    <source>
        <dbReference type="ARBA" id="ARBA00006168"/>
    </source>
</evidence>
<evidence type="ECO:0000313" key="11">
    <source>
        <dbReference type="Proteomes" id="UP000261600"/>
    </source>
</evidence>
<comment type="subcellular location">
    <subcellularLocation>
        <location evidence="1">Nucleus</location>
    </subcellularLocation>
</comment>
<evidence type="ECO:0000313" key="10">
    <source>
        <dbReference type="Ensembl" id="ENSMALP00000010375.1"/>
    </source>
</evidence>
<dbReference type="SUPFAM" id="SSF52540">
    <property type="entry name" value="P-loop containing nucleoside triphosphate hydrolases"/>
    <property type="match status" value="1"/>
</dbReference>
<dbReference type="GO" id="GO:0003689">
    <property type="term" value="F:DNA clamp loader activity"/>
    <property type="evidence" value="ECO:0007669"/>
    <property type="project" value="InterPro"/>
</dbReference>
<dbReference type="Gene3D" id="3.40.50.300">
    <property type="entry name" value="P-loop containing nucleotide triphosphate hydrolases"/>
    <property type="match status" value="1"/>
</dbReference>
<dbReference type="InterPro" id="IPR003593">
    <property type="entry name" value="AAA+_ATPase"/>
</dbReference>
<evidence type="ECO:0000256" key="5">
    <source>
        <dbReference type="ARBA" id="ARBA00022840"/>
    </source>
</evidence>
<evidence type="ECO:0000256" key="6">
    <source>
        <dbReference type="ARBA" id="ARBA00023242"/>
    </source>
</evidence>
<reference evidence="10" key="2">
    <citation type="submission" date="2025-09" db="UniProtKB">
        <authorList>
            <consortium name="Ensembl"/>
        </authorList>
    </citation>
    <scope>IDENTIFICATION</scope>
</reference>
<organism evidence="10 11">
    <name type="scientific">Monopterus albus</name>
    <name type="common">Swamp eel</name>
    <dbReference type="NCBI Taxonomy" id="43700"/>
    <lineage>
        <taxon>Eukaryota</taxon>
        <taxon>Metazoa</taxon>
        <taxon>Chordata</taxon>
        <taxon>Craniata</taxon>
        <taxon>Vertebrata</taxon>
        <taxon>Euteleostomi</taxon>
        <taxon>Actinopterygii</taxon>
        <taxon>Neopterygii</taxon>
        <taxon>Teleostei</taxon>
        <taxon>Neoteleostei</taxon>
        <taxon>Acanthomorphata</taxon>
        <taxon>Anabantaria</taxon>
        <taxon>Synbranchiformes</taxon>
        <taxon>Synbranchidae</taxon>
        <taxon>Monopterus</taxon>
    </lineage>
</organism>
<dbReference type="STRING" id="43700.ENSMALP00000010375"/>
<evidence type="ECO:0000256" key="3">
    <source>
        <dbReference type="ARBA" id="ARBA00022741"/>
    </source>
</evidence>
<dbReference type="GO" id="GO:0005524">
    <property type="term" value="F:ATP binding"/>
    <property type="evidence" value="ECO:0007669"/>
    <property type="project" value="UniProtKB-KW"/>
</dbReference>
<evidence type="ECO:0000256" key="7">
    <source>
        <dbReference type="ARBA" id="ARBA00023306"/>
    </source>
</evidence>
<keyword evidence="11" id="KW-1185">Reference proteome</keyword>
<sequence length="671" mass="74851">MNKLSLGDKAAASRQVSRWVHQSFTDLPTDSFSRPGRRTDSQVLCSQAEPKRPRKRKGKVRSSDPHVLKESAQRDQDEPWVDRYLPRSQVELAVHKKKIEEVENWIRAHANSPKGGILLLTGPSGCGKTATVQVLSRELGLRIQEWTNPTNLEPYSSSSQQEFRMNGFSYSSQLAQFQEFLLRANKYNCLNMAGDGGTTHRKLILVEEFPNQFYRQPGSLHENLRRFVKTSRCPLVFIVSDCASGDSSSRLLFPREIQEELDISSISFNPVAPTAMVKILTRISSLEAGKSCGRMRVPDQAVLESLCSGSSGDIRSAINSLQFSSVPDMSLEKGLWNMKEDRPVASLGKAVSRTNQRKSKQTKEQAIGGKDASLFLFRALGKILHCKRGDHEGTEAAGGGPGSGLPSHLSHHHREGLLVDPELVVECSHMSGEFFNLYLHQNYLDFFSEMEDVDQASEYLSDADLLTADWTSRSTMEDYGSSVATRGLLHSNSQQVSVGFRPLHKPSWILVSKKYRENCLAAQSLFRSFCLTPVSLQTELLPYLAKLTNPMRNQAQIAFVQDVGQMSLRRFPGRLKLEALTDKEPGQLEMDSEEEEEKREEGQGAVEEGLPSSQPRPATSQVLLEEEDLLIEEYTICSLSCEPGVTCNGRTVREQAQPITDLLFTLSHGGK</sequence>
<dbReference type="SMART" id="SM00382">
    <property type="entry name" value="AAA"/>
    <property type="match status" value="1"/>
</dbReference>
<dbReference type="AlphaFoldDB" id="A0A3Q3J1M4"/>
<evidence type="ECO:0000256" key="4">
    <source>
        <dbReference type="ARBA" id="ARBA00022763"/>
    </source>
</evidence>
<feature type="region of interest" description="Disordered" evidence="8">
    <location>
        <begin position="391"/>
        <end position="411"/>
    </location>
</feature>
<reference evidence="10" key="1">
    <citation type="submission" date="2025-08" db="UniProtKB">
        <authorList>
            <consortium name="Ensembl"/>
        </authorList>
    </citation>
    <scope>IDENTIFICATION</scope>
</reference>
<dbReference type="FunFam" id="3.40.50.300:FF:001661">
    <property type="entry name" value="RAD17 checkpoint clamp loader component"/>
    <property type="match status" value="1"/>
</dbReference>
<dbReference type="GO" id="GO:0033314">
    <property type="term" value="P:mitotic DNA replication checkpoint signaling"/>
    <property type="evidence" value="ECO:0007669"/>
    <property type="project" value="TreeGrafter"/>
</dbReference>
<dbReference type="GO" id="GO:0031389">
    <property type="term" value="C:Rad17 RFC-like complex"/>
    <property type="evidence" value="ECO:0007669"/>
    <property type="project" value="InterPro"/>
</dbReference>
<dbReference type="InterPro" id="IPR027417">
    <property type="entry name" value="P-loop_NTPase"/>
</dbReference>
<dbReference type="InterPro" id="IPR004582">
    <property type="entry name" value="Checkpoint_prot_Rad17_Rad24"/>
</dbReference>
<name>A0A3Q3J1M4_MONAL</name>
<protein>
    <recommendedName>
        <fullName evidence="9">AAA+ ATPase domain-containing protein</fullName>
    </recommendedName>
</protein>
<dbReference type="InterPro" id="IPR018324">
    <property type="entry name" value="Rad17/Rad24_fun/met"/>
</dbReference>
<dbReference type="GO" id="GO:0006281">
    <property type="term" value="P:DNA repair"/>
    <property type="evidence" value="ECO:0007669"/>
    <property type="project" value="InterPro"/>
</dbReference>
<evidence type="ECO:0000259" key="9">
    <source>
        <dbReference type="SMART" id="SM00382"/>
    </source>
</evidence>
<keyword evidence="4" id="KW-0227">DNA damage</keyword>
<keyword evidence="5" id="KW-0067">ATP-binding</keyword>
<keyword evidence="7" id="KW-0131">Cell cycle</keyword>